<evidence type="ECO:0000313" key="2">
    <source>
        <dbReference type="Proteomes" id="UP001491310"/>
    </source>
</evidence>
<organism evidence="1 2">
    <name type="scientific">Coccomyxa subellipsoidea</name>
    <dbReference type="NCBI Taxonomy" id="248742"/>
    <lineage>
        <taxon>Eukaryota</taxon>
        <taxon>Viridiplantae</taxon>
        <taxon>Chlorophyta</taxon>
        <taxon>core chlorophytes</taxon>
        <taxon>Trebouxiophyceae</taxon>
        <taxon>Trebouxiophyceae incertae sedis</taxon>
        <taxon>Coccomyxaceae</taxon>
        <taxon>Coccomyxa</taxon>
    </lineage>
</organism>
<dbReference type="Proteomes" id="UP001491310">
    <property type="component" value="Unassembled WGS sequence"/>
</dbReference>
<dbReference type="EMBL" id="JALJOT010000014">
    <property type="protein sequence ID" value="KAK9903481.1"/>
    <property type="molecule type" value="Genomic_DNA"/>
</dbReference>
<gene>
    <name evidence="1" type="ORF">WJX75_006683</name>
</gene>
<sequence length="363" mass="41008">MCPCCRARRVPADERTGHMRNKVKIYSMMQELNDLTELPICCSKSEEDKLAMGAACFIKAALCEQGLGIDLELSKVKSLMQCASDKGALILEVYCDPDLDLAAAAQNVTRPGQLLASVPMQMLTALGLRDQLPNYSKAIRVGLIGLKALKMKPDFWRKVLTRFDTRPQDVELCLRVALLSMYRQNIKKCESPKDRRKYRKLVEQHCKVVATLGTGNWLNSLAMAYINEDQAAKVKILIHALEVADRMKEDRAQCLVRWDLCHAILLGGEGPNYRVNRVLQLVKQARVHRAVSLNWCSDLMAGDKHRYWRCLGAAGRISNAIRRDPDLQSLPAYASEEYLNQDLVHTMCDSCQQLSEKLQREGE</sequence>
<reference evidence="1 2" key="1">
    <citation type="journal article" date="2024" name="Nat. Commun.">
        <title>Phylogenomics reveals the evolutionary origins of lichenization in chlorophyte algae.</title>
        <authorList>
            <person name="Puginier C."/>
            <person name="Libourel C."/>
            <person name="Otte J."/>
            <person name="Skaloud P."/>
            <person name="Haon M."/>
            <person name="Grisel S."/>
            <person name="Petersen M."/>
            <person name="Berrin J.G."/>
            <person name="Delaux P.M."/>
            <person name="Dal Grande F."/>
            <person name="Keller J."/>
        </authorList>
    </citation>
    <scope>NUCLEOTIDE SEQUENCE [LARGE SCALE GENOMIC DNA]</scope>
    <source>
        <strain evidence="1 2">SAG 216-7</strain>
    </source>
</reference>
<protein>
    <submittedName>
        <fullName evidence="1">Uncharacterized protein</fullName>
    </submittedName>
</protein>
<proteinExistence type="predicted"/>
<comment type="caution">
    <text evidence="1">The sequence shown here is derived from an EMBL/GenBank/DDBJ whole genome shotgun (WGS) entry which is preliminary data.</text>
</comment>
<keyword evidence="2" id="KW-1185">Reference proteome</keyword>
<evidence type="ECO:0000313" key="1">
    <source>
        <dbReference type="EMBL" id="KAK9903481.1"/>
    </source>
</evidence>
<name>A0ABR2YEA4_9CHLO</name>
<accession>A0ABR2YEA4</accession>